<organism evidence="5">
    <name type="scientific">Anisakis simplex</name>
    <name type="common">Herring worm</name>
    <dbReference type="NCBI Taxonomy" id="6269"/>
    <lineage>
        <taxon>Eukaryota</taxon>
        <taxon>Metazoa</taxon>
        <taxon>Ecdysozoa</taxon>
        <taxon>Nematoda</taxon>
        <taxon>Chromadorea</taxon>
        <taxon>Rhabditida</taxon>
        <taxon>Spirurina</taxon>
        <taxon>Ascaridomorpha</taxon>
        <taxon>Ascaridoidea</taxon>
        <taxon>Anisakidae</taxon>
        <taxon>Anisakis</taxon>
        <taxon>Anisakis simplex complex</taxon>
    </lineage>
</organism>
<keyword evidence="2" id="KW-0812">Transmembrane</keyword>
<feature type="transmembrane region" description="Helical" evidence="2">
    <location>
        <begin position="228"/>
        <end position="250"/>
    </location>
</feature>
<evidence type="ECO:0000256" key="1">
    <source>
        <dbReference type="SAM" id="MobiDB-lite"/>
    </source>
</evidence>
<dbReference type="OrthoDB" id="5874736at2759"/>
<keyword evidence="2" id="KW-0472">Membrane</keyword>
<feature type="compositionally biased region" description="Basic and acidic residues" evidence="1">
    <location>
        <begin position="300"/>
        <end position="311"/>
    </location>
</feature>
<evidence type="ECO:0000256" key="2">
    <source>
        <dbReference type="SAM" id="Phobius"/>
    </source>
</evidence>
<proteinExistence type="predicted"/>
<keyword evidence="2" id="KW-1133">Transmembrane helix</keyword>
<evidence type="ECO:0000313" key="5">
    <source>
        <dbReference type="WBParaSite" id="ASIM_0000071101-mRNA-1"/>
    </source>
</evidence>
<reference evidence="5" key="1">
    <citation type="submission" date="2017-02" db="UniProtKB">
        <authorList>
            <consortium name="WormBaseParasite"/>
        </authorList>
    </citation>
    <scope>IDENTIFICATION</scope>
</reference>
<feature type="transmembrane region" description="Helical" evidence="2">
    <location>
        <begin position="91"/>
        <end position="113"/>
    </location>
</feature>
<reference evidence="3 4" key="2">
    <citation type="submission" date="2018-11" db="EMBL/GenBank/DDBJ databases">
        <authorList>
            <consortium name="Pathogen Informatics"/>
        </authorList>
    </citation>
    <scope>NUCLEOTIDE SEQUENCE [LARGE SCALE GENOMIC DNA]</scope>
</reference>
<keyword evidence="4" id="KW-1185">Reference proteome</keyword>
<feature type="region of interest" description="Disordered" evidence="1">
    <location>
        <begin position="285"/>
        <end position="313"/>
    </location>
</feature>
<dbReference type="Proteomes" id="UP000267096">
    <property type="component" value="Unassembled WGS sequence"/>
</dbReference>
<sequence length="323" mass="37095">MQMPADPSIREEQRLIIHSSKSELPPTPPPVDEKSNPSSQPLPTGADILDIQSLKEVPTRMISNRVSEDDTLNNVILQKLGCFPTCFQFTLLRLCALFLLIAAWLTMIFFPCVHLEYTEINPNNLSVANRIREMINETCPADPLWWIEETIFINAIISKSSYYKTLNETHERPEQQFYNSERSASDDFMEEAMLDIVEIALFLVFAVVEIRKQIFDLCTDAKVVPYGMITAGIVFVILAIIFSIDFIILLKQSERLEAEKFVMMAISLHREMNLEGMDTSIQRELENNKRSPEESNPMRTQRDETGREQDGRGWYMLSVSFGK</sequence>
<evidence type="ECO:0000313" key="3">
    <source>
        <dbReference type="EMBL" id="VDK17900.1"/>
    </source>
</evidence>
<name>A0A0M3IZM8_ANISI</name>
<dbReference type="WBParaSite" id="ASIM_0000071101-mRNA-1">
    <property type="protein sequence ID" value="ASIM_0000071101-mRNA-1"/>
    <property type="gene ID" value="ASIM_0000071101"/>
</dbReference>
<evidence type="ECO:0000313" key="4">
    <source>
        <dbReference type="Proteomes" id="UP000267096"/>
    </source>
</evidence>
<feature type="region of interest" description="Disordered" evidence="1">
    <location>
        <begin position="1"/>
        <end position="45"/>
    </location>
</feature>
<protein>
    <submittedName>
        <fullName evidence="5">Ion_trans domain-containing protein</fullName>
    </submittedName>
</protein>
<gene>
    <name evidence="3" type="ORF">ASIM_LOCUS611</name>
</gene>
<dbReference type="EMBL" id="UYRR01000449">
    <property type="protein sequence ID" value="VDK17900.1"/>
    <property type="molecule type" value="Genomic_DNA"/>
</dbReference>
<dbReference type="AlphaFoldDB" id="A0A0M3IZM8"/>
<accession>A0A0M3IZM8</accession>